<organism evidence="2 3">
    <name type="scientific">Cohnella nanjingensis</name>
    <dbReference type="NCBI Taxonomy" id="1387779"/>
    <lineage>
        <taxon>Bacteria</taxon>
        <taxon>Bacillati</taxon>
        <taxon>Bacillota</taxon>
        <taxon>Bacilli</taxon>
        <taxon>Bacillales</taxon>
        <taxon>Paenibacillaceae</taxon>
        <taxon>Cohnella</taxon>
    </lineage>
</organism>
<dbReference type="EMBL" id="JACJVP010000030">
    <property type="protein sequence ID" value="MBB6672666.1"/>
    <property type="molecule type" value="Genomic_DNA"/>
</dbReference>
<keyword evidence="1" id="KW-0812">Transmembrane</keyword>
<keyword evidence="1" id="KW-0472">Membrane</keyword>
<keyword evidence="3" id="KW-1185">Reference proteome</keyword>
<dbReference type="Proteomes" id="UP000547209">
    <property type="component" value="Unassembled WGS sequence"/>
</dbReference>
<comment type="caution">
    <text evidence="2">The sequence shown here is derived from an EMBL/GenBank/DDBJ whole genome shotgun (WGS) entry which is preliminary data.</text>
</comment>
<gene>
    <name evidence="2" type="ORF">H7C19_18450</name>
</gene>
<sequence>MAGNAPFGVVVILLIGIGGIWAGGRPGRLCVADRRWMRWMGAGLMAAAAGLLLFSIVQQLDAISHARGH</sequence>
<dbReference type="RefSeq" id="WP_185670524.1">
    <property type="nucleotide sequence ID" value="NZ_JACJVP010000030.1"/>
</dbReference>
<name>A0A7X0RSD8_9BACL</name>
<keyword evidence="1" id="KW-1133">Transmembrane helix</keyword>
<evidence type="ECO:0000256" key="1">
    <source>
        <dbReference type="SAM" id="Phobius"/>
    </source>
</evidence>
<evidence type="ECO:0000313" key="2">
    <source>
        <dbReference type="EMBL" id="MBB6672666.1"/>
    </source>
</evidence>
<feature type="transmembrane region" description="Helical" evidence="1">
    <location>
        <begin position="6"/>
        <end position="24"/>
    </location>
</feature>
<proteinExistence type="predicted"/>
<accession>A0A7X0RSD8</accession>
<reference evidence="2 3" key="1">
    <citation type="submission" date="2020-08" db="EMBL/GenBank/DDBJ databases">
        <title>Cohnella phylogeny.</title>
        <authorList>
            <person name="Dunlap C."/>
        </authorList>
    </citation>
    <scope>NUCLEOTIDE SEQUENCE [LARGE SCALE GENOMIC DNA]</scope>
    <source>
        <strain evidence="2 3">DSM 28246</strain>
    </source>
</reference>
<feature type="transmembrane region" description="Helical" evidence="1">
    <location>
        <begin position="36"/>
        <end position="57"/>
    </location>
</feature>
<protein>
    <submittedName>
        <fullName evidence="2">Uncharacterized protein</fullName>
    </submittedName>
</protein>
<dbReference type="AlphaFoldDB" id="A0A7X0RSD8"/>
<evidence type="ECO:0000313" key="3">
    <source>
        <dbReference type="Proteomes" id="UP000547209"/>
    </source>
</evidence>